<reference evidence="10 11" key="1">
    <citation type="submission" date="2016-10" db="EMBL/GenBank/DDBJ databases">
        <authorList>
            <person name="de Groot N.N."/>
        </authorList>
    </citation>
    <scope>NUCLEOTIDE SEQUENCE [LARGE SCALE GENOMIC DNA]</scope>
    <source>
        <strain evidence="10 11">LMG 2158</strain>
    </source>
</reference>
<keyword evidence="6 9" id="KW-0812">Transmembrane</keyword>
<protein>
    <submittedName>
        <fullName evidence="10">Monosaccharide ABC transporter membrane protein, CUT2 family</fullName>
    </submittedName>
</protein>
<feature type="transmembrane region" description="Helical" evidence="9">
    <location>
        <begin position="20"/>
        <end position="44"/>
    </location>
</feature>
<dbReference type="GO" id="GO:0005886">
    <property type="term" value="C:plasma membrane"/>
    <property type="evidence" value="ECO:0007669"/>
    <property type="project" value="UniProtKB-SubCell"/>
</dbReference>
<proteinExistence type="inferred from homology"/>
<dbReference type="Pfam" id="PF02653">
    <property type="entry name" value="BPD_transp_2"/>
    <property type="match status" value="1"/>
</dbReference>
<feature type="transmembrane region" description="Helical" evidence="9">
    <location>
        <begin position="226"/>
        <end position="252"/>
    </location>
</feature>
<comment type="subcellular location">
    <subcellularLocation>
        <location evidence="1">Cell inner membrane</location>
        <topology evidence="1">Multi-pass membrane protein</topology>
    </subcellularLocation>
</comment>
<name>A0A1H6P464_9PSED</name>
<dbReference type="PANTHER" id="PTHR32196">
    <property type="entry name" value="ABC TRANSPORTER PERMEASE PROTEIN YPHD-RELATED-RELATED"/>
    <property type="match status" value="1"/>
</dbReference>
<dbReference type="CDD" id="cd06579">
    <property type="entry name" value="TM_PBP1_transp_AraH_like"/>
    <property type="match status" value="1"/>
</dbReference>
<evidence type="ECO:0000313" key="10">
    <source>
        <dbReference type="EMBL" id="SEI18771.1"/>
    </source>
</evidence>
<accession>A0A1H6P464</accession>
<dbReference type="OrthoDB" id="7028789at2"/>
<evidence type="ECO:0000313" key="11">
    <source>
        <dbReference type="Proteomes" id="UP000182272"/>
    </source>
</evidence>
<keyword evidence="4" id="KW-1003">Cell membrane</keyword>
<evidence type="ECO:0000256" key="2">
    <source>
        <dbReference type="ARBA" id="ARBA00007942"/>
    </source>
</evidence>
<feature type="transmembrane region" description="Helical" evidence="9">
    <location>
        <begin position="258"/>
        <end position="277"/>
    </location>
</feature>
<evidence type="ECO:0000256" key="3">
    <source>
        <dbReference type="ARBA" id="ARBA00022448"/>
    </source>
</evidence>
<gene>
    <name evidence="10" type="ORF">SAMN05216581_3777</name>
</gene>
<evidence type="ECO:0000256" key="6">
    <source>
        <dbReference type="ARBA" id="ARBA00022692"/>
    </source>
</evidence>
<dbReference type="RefSeq" id="WP_081354497.1">
    <property type="nucleotide sequence ID" value="NZ_LT629972.1"/>
</dbReference>
<dbReference type="InterPro" id="IPR001851">
    <property type="entry name" value="ABC_transp_permease"/>
</dbReference>
<evidence type="ECO:0000256" key="8">
    <source>
        <dbReference type="ARBA" id="ARBA00023136"/>
    </source>
</evidence>
<evidence type="ECO:0000256" key="5">
    <source>
        <dbReference type="ARBA" id="ARBA00022519"/>
    </source>
</evidence>
<evidence type="ECO:0000256" key="7">
    <source>
        <dbReference type="ARBA" id="ARBA00022989"/>
    </source>
</evidence>
<dbReference type="AlphaFoldDB" id="A0A1H6P464"/>
<dbReference type="EMBL" id="LT629972">
    <property type="protein sequence ID" value="SEI18771.1"/>
    <property type="molecule type" value="Genomic_DNA"/>
</dbReference>
<feature type="transmembrane region" description="Helical" evidence="9">
    <location>
        <begin position="113"/>
        <end position="134"/>
    </location>
</feature>
<feature type="transmembrane region" description="Helical" evidence="9">
    <location>
        <begin position="141"/>
        <end position="159"/>
    </location>
</feature>
<sequence>MSRSDPFHLEAPTVGLSRRLWVLLLRRGSVGVFLAILLGFALSAPNFLSLGNIANVFSQSAILGVLAFGLTCVIIGGGSNVVAGGLDLSLAANLGLCAALFSRLNNAGLELSISLPLTLGCGLVVGLFNGLAVVVLRLPPLLATLASMNVLAGLELVLTENTVVPTDSPLLDLLSSGSWLGVPALAWVLLAMAGLLTLLIQHTAYGLRLQAVGEYSQAAQAAGIPLAGYVLSSYLLAGLCAAVAALCSAAFFSGSTTGSGDMLLSVVAIAFLGVVFSRRLVASIPGTLLATLLIGFLINGFQLLNISSFWVNGVQGLLILLVVAASSALNRGEGS</sequence>
<keyword evidence="5" id="KW-0997">Cell inner membrane</keyword>
<keyword evidence="8 9" id="KW-0472">Membrane</keyword>
<feature type="transmembrane region" description="Helical" evidence="9">
    <location>
        <begin position="284"/>
        <end position="303"/>
    </location>
</feature>
<keyword evidence="7 9" id="KW-1133">Transmembrane helix</keyword>
<comment type="similarity">
    <text evidence="2">Belongs to the binding-protein-dependent transport system permease family. AraH/RbsC subfamily.</text>
</comment>
<evidence type="ECO:0000256" key="4">
    <source>
        <dbReference type="ARBA" id="ARBA00022475"/>
    </source>
</evidence>
<feature type="transmembrane region" description="Helical" evidence="9">
    <location>
        <begin position="309"/>
        <end position="329"/>
    </location>
</feature>
<organism evidence="10 11">
    <name type="scientific">Pseudomonas asplenii</name>
    <dbReference type="NCBI Taxonomy" id="53407"/>
    <lineage>
        <taxon>Bacteria</taxon>
        <taxon>Pseudomonadati</taxon>
        <taxon>Pseudomonadota</taxon>
        <taxon>Gammaproteobacteria</taxon>
        <taxon>Pseudomonadales</taxon>
        <taxon>Pseudomonadaceae</taxon>
        <taxon>Pseudomonas</taxon>
    </lineage>
</organism>
<feature type="transmembrane region" description="Helical" evidence="9">
    <location>
        <begin position="56"/>
        <end position="75"/>
    </location>
</feature>
<dbReference type="Proteomes" id="UP000182272">
    <property type="component" value="Chromosome I"/>
</dbReference>
<keyword evidence="3" id="KW-0813">Transport</keyword>
<feature type="transmembrane region" description="Helical" evidence="9">
    <location>
        <begin position="179"/>
        <end position="200"/>
    </location>
</feature>
<evidence type="ECO:0000256" key="1">
    <source>
        <dbReference type="ARBA" id="ARBA00004429"/>
    </source>
</evidence>
<dbReference type="PANTHER" id="PTHR32196:SF21">
    <property type="entry name" value="ABC TRANSPORTER PERMEASE PROTEIN YPHD-RELATED"/>
    <property type="match status" value="1"/>
</dbReference>
<dbReference type="GO" id="GO:0022857">
    <property type="term" value="F:transmembrane transporter activity"/>
    <property type="evidence" value="ECO:0007669"/>
    <property type="project" value="InterPro"/>
</dbReference>
<evidence type="ECO:0000256" key="9">
    <source>
        <dbReference type="SAM" id="Phobius"/>
    </source>
</evidence>